<dbReference type="EMBL" id="JBHSOH010000006">
    <property type="protein sequence ID" value="MFC5848034.1"/>
    <property type="molecule type" value="Genomic_DNA"/>
</dbReference>
<keyword evidence="3" id="KW-1185">Reference proteome</keyword>
<keyword evidence="1" id="KW-1133">Transmembrane helix</keyword>
<dbReference type="RefSeq" id="WP_380047706.1">
    <property type="nucleotide sequence ID" value="NZ_JBHSOH010000006.1"/>
</dbReference>
<protein>
    <submittedName>
        <fullName evidence="2">Uncharacterized protein</fullName>
    </submittedName>
</protein>
<feature type="transmembrane region" description="Helical" evidence="1">
    <location>
        <begin position="41"/>
        <end position="65"/>
    </location>
</feature>
<name>A0ABW1DJQ0_9DEIO</name>
<keyword evidence="1" id="KW-0472">Membrane</keyword>
<keyword evidence="1" id="KW-0812">Transmembrane</keyword>
<evidence type="ECO:0000256" key="1">
    <source>
        <dbReference type="SAM" id="Phobius"/>
    </source>
</evidence>
<accession>A0ABW1DJQ0</accession>
<sequence>MSAPGAALLGTGLLLTLLLGLGVSLQLGWGRRRARWPHHALYFAVCAGVLVSGVLAALAGRRWWALLPALALLLAMPRPRPGSPAHWRLALACAAAFLVGAWGAA</sequence>
<evidence type="ECO:0000313" key="3">
    <source>
        <dbReference type="Proteomes" id="UP001595979"/>
    </source>
</evidence>
<feature type="transmembrane region" description="Helical" evidence="1">
    <location>
        <begin position="85"/>
        <end position="104"/>
    </location>
</feature>
<reference evidence="3" key="1">
    <citation type="journal article" date="2019" name="Int. J. Syst. Evol. Microbiol.">
        <title>The Global Catalogue of Microorganisms (GCM) 10K type strain sequencing project: providing services to taxonomists for standard genome sequencing and annotation.</title>
        <authorList>
            <consortium name="The Broad Institute Genomics Platform"/>
            <consortium name="The Broad Institute Genome Sequencing Center for Infectious Disease"/>
            <person name="Wu L."/>
            <person name="Ma J."/>
        </authorList>
    </citation>
    <scope>NUCLEOTIDE SEQUENCE [LARGE SCALE GENOMIC DNA]</scope>
    <source>
        <strain evidence="3">CGMCC 1.15053</strain>
    </source>
</reference>
<organism evidence="2 3">
    <name type="scientific">Deinococcus petrolearius</name>
    <dbReference type="NCBI Taxonomy" id="1751295"/>
    <lineage>
        <taxon>Bacteria</taxon>
        <taxon>Thermotogati</taxon>
        <taxon>Deinococcota</taxon>
        <taxon>Deinococci</taxon>
        <taxon>Deinococcales</taxon>
        <taxon>Deinococcaceae</taxon>
        <taxon>Deinococcus</taxon>
    </lineage>
</organism>
<comment type="caution">
    <text evidence="2">The sequence shown here is derived from an EMBL/GenBank/DDBJ whole genome shotgun (WGS) entry which is preliminary data.</text>
</comment>
<gene>
    <name evidence="2" type="ORF">ACFPQ6_06895</name>
</gene>
<dbReference type="Proteomes" id="UP001595979">
    <property type="component" value="Unassembled WGS sequence"/>
</dbReference>
<evidence type="ECO:0000313" key="2">
    <source>
        <dbReference type="EMBL" id="MFC5848034.1"/>
    </source>
</evidence>
<feature type="transmembrane region" description="Helical" evidence="1">
    <location>
        <begin position="6"/>
        <end position="29"/>
    </location>
</feature>
<proteinExistence type="predicted"/>